<keyword evidence="3" id="KW-0012">Acyltransferase</keyword>
<evidence type="ECO:0000313" key="4">
    <source>
        <dbReference type="Proteomes" id="UP001050241"/>
    </source>
</evidence>
<dbReference type="CDD" id="cd07990">
    <property type="entry name" value="LPLAT_LCLAT1-like"/>
    <property type="match status" value="1"/>
</dbReference>
<dbReference type="AlphaFoldDB" id="A0ABD0BIK1"/>
<proteinExistence type="predicted"/>
<protein>
    <submittedName>
        <fullName evidence="3">Acyltransferase</fullName>
    </submittedName>
</protein>
<feature type="transmembrane region" description="Helical" evidence="1">
    <location>
        <begin position="179"/>
        <end position="198"/>
    </location>
</feature>
<keyword evidence="3" id="KW-0808">Transferase</keyword>
<keyword evidence="1" id="KW-0472">Membrane</keyword>
<gene>
    <name evidence="3" type="ORF">TUM16652_00060</name>
</gene>
<dbReference type="Pfam" id="PF01553">
    <property type="entry name" value="Acyltransferase"/>
    <property type="match status" value="1"/>
</dbReference>
<evidence type="ECO:0000256" key="1">
    <source>
        <dbReference type="SAM" id="Phobius"/>
    </source>
</evidence>
<comment type="caution">
    <text evidence="3">The sequence shown here is derived from an EMBL/GenBank/DDBJ whole genome shotgun (WGS) entry which is preliminary data.</text>
</comment>
<evidence type="ECO:0000259" key="2">
    <source>
        <dbReference type="SMART" id="SM00563"/>
    </source>
</evidence>
<dbReference type="GO" id="GO:0016746">
    <property type="term" value="F:acyltransferase activity"/>
    <property type="evidence" value="ECO:0007669"/>
    <property type="project" value="UniProtKB-KW"/>
</dbReference>
<feature type="transmembrane region" description="Helical" evidence="1">
    <location>
        <begin position="62"/>
        <end position="92"/>
    </location>
</feature>
<sequence length="360" mass="41965">MDIRLKHSVYMQKFAAWQEKPQPPGVKPPWSERISDKIGAQHRIAGCSITANYLNKFIMSRILAAITLWLSVILTILVTIACSVPIIVAGIIKLLLPVPPVWRAVSAFCNFMMYCWCEGLAILLHLNPWLKWDVQGLEKLNKKNWYLLICNHHSWADIVVLCVLFRKHIPMNKYFLKQQLAWVPFIGLACWALDMPFMKRYSRSYLIRHPERRGKDVETTRRSCEKFRAHPTTIVNFVEGSRFTEEKRQQTRSPYQNLLPPKAAGIAMALNVLGEQFDKLLNVTLCYPENDRTPFYDMLSGRLTRIVVRVDLMPVNTELHGDYVNDKNFKRRFQLWLNTLWKEKDEQIAKIKSSYKNAGQ</sequence>
<dbReference type="EMBL" id="BQFY01000001">
    <property type="protein sequence ID" value="GJJ81307.1"/>
    <property type="molecule type" value="Genomic_DNA"/>
</dbReference>
<dbReference type="PANTHER" id="PTHR10983:SF15">
    <property type="entry name" value="ACYLTRANSFERASE YIHG-RELATED"/>
    <property type="match status" value="1"/>
</dbReference>
<feature type="domain" description="Phospholipid/glycerol acyltransferase" evidence="2">
    <location>
        <begin position="146"/>
        <end position="273"/>
    </location>
</feature>
<dbReference type="InterPro" id="IPR002123">
    <property type="entry name" value="Plipid/glycerol_acylTrfase"/>
</dbReference>
<dbReference type="PANTHER" id="PTHR10983">
    <property type="entry name" value="1-ACYLGLYCEROL-3-PHOSPHATE ACYLTRANSFERASE-RELATED"/>
    <property type="match status" value="1"/>
</dbReference>
<name>A0ABD0BIK1_ENTCL</name>
<keyword evidence="1" id="KW-1133">Transmembrane helix</keyword>
<reference evidence="3" key="1">
    <citation type="submission" date="2021-11" db="EMBL/GenBank/DDBJ databases">
        <title>WGS analysis for carbapenemase-producing Enterobacterales outbreak in a University Hospital, Japan.</title>
        <authorList>
            <person name="Tukada M."/>
            <person name="Miyazaki T."/>
            <person name="Aoki K."/>
            <person name="Yoshizawa S."/>
            <person name="Ishii Y."/>
            <person name="Tateda K."/>
        </authorList>
    </citation>
    <scope>NUCLEOTIDE SEQUENCE</scope>
    <source>
        <strain evidence="3">TUM16652</strain>
    </source>
</reference>
<organism evidence="3 4">
    <name type="scientific">Enterobacter cloacae</name>
    <dbReference type="NCBI Taxonomy" id="550"/>
    <lineage>
        <taxon>Bacteria</taxon>
        <taxon>Pseudomonadati</taxon>
        <taxon>Pseudomonadota</taxon>
        <taxon>Gammaproteobacteria</taxon>
        <taxon>Enterobacterales</taxon>
        <taxon>Enterobacteriaceae</taxon>
        <taxon>Enterobacter</taxon>
        <taxon>Enterobacter cloacae complex</taxon>
    </lineage>
</organism>
<keyword evidence="1" id="KW-0812">Transmembrane</keyword>
<feature type="transmembrane region" description="Helical" evidence="1">
    <location>
        <begin position="104"/>
        <end position="124"/>
    </location>
</feature>
<accession>A0ABD0BIK1</accession>
<dbReference type="NCBIfam" id="NF010621">
    <property type="entry name" value="PRK14014.1"/>
    <property type="match status" value="1"/>
</dbReference>
<dbReference type="SMART" id="SM00563">
    <property type="entry name" value="PlsC"/>
    <property type="match status" value="1"/>
</dbReference>
<dbReference type="Proteomes" id="UP001050241">
    <property type="component" value="Unassembled WGS sequence"/>
</dbReference>
<dbReference type="SUPFAM" id="SSF69593">
    <property type="entry name" value="Glycerol-3-phosphate (1)-acyltransferase"/>
    <property type="match status" value="1"/>
</dbReference>
<evidence type="ECO:0000313" key="3">
    <source>
        <dbReference type="EMBL" id="GJJ81307.1"/>
    </source>
</evidence>